<evidence type="ECO:0000313" key="2">
    <source>
        <dbReference type="Proteomes" id="UP000198281"/>
    </source>
</evidence>
<accession>A0A239EUX8</accession>
<organism evidence="1 2">
    <name type="scientific">Edaphosphingomonas laterariae</name>
    <dbReference type="NCBI Taxonomy" id="861865"/>
    <lineage>
        <taxon>Bacteria</taxon>
        <taxon>Pseudomonadati</taxon>
        <taxon>Pseudomonadota</taxon>
        <taxon>Alphaproteobacteria</taxon>
        <taxon>Sphingomonadales</taxon>
        <taxon>Rhizorhabdaceae</taxon>
        <taxon>Edaphosphingomonas</taxon>
    </lineage>
</organism>
<gene>
    <name evidence="1" type="ORF">SAMN06295912_107120</name>
</gene>
<dbReference type="AlphaFoldDB" id="A0A239EUX8"/>
<name>A0A239EUX8_9SPHN</name>
<dbReference type="EMBL" id="FZOS01000007">
    <property type="protein sequence ID" value="SNS48387.1"/>
    <property type="molecule type" value="Genomic_DNA"/>
</dbReference>
<protein>
    <submittedName>
        <fullName evidence="1">Uncharacterized protein</fullName>
    </submittedName>
</protein>
<keyword evidence="2" id="KW-1185">Reference proteome</keyword>
<evidence type="ECO:0000313" key="1">
    <source>
        <dbReference type="EMBL" id="SNS48387.1"/>
    </source>
</evidence>
<dbReference type="RefSeq" id="WP_179220771.1">
    <property type="nucleotide sequence ID" value="NZ_FZOS01000007.1"/>
</dbReference>
<sequence length="55" mass="5936">MTIIATSAPANTIELTDGHAERMDDGVFVVIQRDHLGAVSDVVMTRVDLERLLAA</sequence>
<proteinExistence type="predicted"/>
<reference evidence="2" key="1">
    <citation type="submission" date="2017-06" db="EMBL/GenBank/DDBJ databases">
        <authorList>
            <person name="Varghese N."/>
            <person name="Submissions S."/>
        </authorList>
    </citation>
    <scope>NUCLEOTIDE SEQUENCE [LARGE SCALE GENOMIC DNA]</scope>
    <source>
        <strain evidence="2">LNB2</strain>
    </source>
</reference>
<dbReference type="Proteomes" id="UP000198281">
    <property type="component" value="Unassembled WGS sequence"/>
</dbReference>